<proteinExistence type="predicted"/>
<evidence type="ECO:0000313" key="1">
    <source>
        <dbReference type="EMBL" id="OXM86816.1"/>
    </source>
</evidence>
<organism evidence="1 2">
    <name type="scientific">Paenibacillus rigui</name>
    <dbReference type="NCBI Taxonomy" id="554312"/>
    <lineage>
        <taxon>Bacteria</taxon>
        <taxon>Bacillati</taxon>
        <taxon>Bacillota</taxon>
        <taxon>Bacilli</taxon>
        <taxon>Bacillales</taxon>
        <taxon>Paenibacillaceae</taxon>
        <taxon>Paenibacillus</taxon>
    </lineage>
</organism>
<protein>
    <submittedName>
        <fullName evidence="1">DUF2642 domain-containing protein</fullName>
    </submittedName>
</protein>
<comment type="caution">
    <text evidence="1">The sequence shown here is derived from an EMBL/GenBank/DDBJ whole genome shotgun (WGS) entry which is preliminary data.</text>
</comment>
<reference evidence="1 2" key="1">
    <citation type="submission" date="2017-07" db="EMBL/GenBank/DDBJ databases">
        <title>Genome sequencing and assembly of Paenibacillus rigui.</title>
        <authorList>
            <person name="Mayilraj S."/>
        </authorList>
    </citation>
    <scope>NUCLEOTIDE SEQUENCE [LARGE SCALE GENOMIC DNA]</scope>
    <source>
        <strain evidence="1 2">JCM 16352</strain>
    </source>
</reference>
<gene>
    <name evidence="1" type="ORF">CF651_08170</name>
</gene>
<dbReference type="RefSeq" id="WP_094014364.1">
    <property type="nucleotide sequence ID" value="NZ_NMQW01000012.1"/>
</dbReference>
<evidence type="ECO:0000313" key="2">
    <source>
        <dbReference type="Proteomes" id="UP000215509"/>
    </source>
</evidence>
<dbReference type="AlphaFoldDB" id="A0A229UTH0"/>
<name>A0A229UTH0_9BACL</name>
<dbReference type="OrthoDB" id="2716151at2"/>
<dbReference type="Proteomes" id="UP000215509">
    <property type="component" value="Unassembled WGS sequence"/>
</dbReference>
<keyword evidence="2" id="KW-1185">Reference proteome</keyword>
<dbReference type="EMBL" id="NMQW01000012">
    <property type="protein sequence ID" value="OXM86816.1"/>
    <property type="molecule type" value="Genomic_DNA"/>
</dbReference>
<sequence>MLAMKALIGKQVELTISGIKTKIQGKLIDLGSDIIVLHNGKKFLYIPLLHLQQLALAEETALDYDNSIIHPEPPFENQTDISYRKILMNAKGVFSEIYTSGNQSIHGYVTSIMNDFFVFYSPVFHAVYIPMQHLKYMIPYDSNVTPYSLTQERFPLSPTTVTLARTFDQQLKKLEGQFVILDLGEHPNKIGQLKSIQNSLIELIAADGETVFLHLDHIKTVHLP</sequence>
<accession>A0A229UTH0</accession>